<evidence type="ECO:0000313" key="4">
    <source>
        <dbReference type="Proteomes" id="UP000008810"/>
    </source>
</evidence>
<reference evidence="3" key="3">
    <citation type="submission" date="2018-08" db="UniProtKB">
        <authorList>
            <consortium name="EnsemblPlants"/>
        </authorList>
    </citation>
    <scope>IDENTIFICATION</scope>
    <source>
        <strain evidence="3">cv. Bd21</strain>
    </source>
</reference>
<dbReference type="Pfam" id="PF13966">
    <property type="entry name" value="zf-RVT"/>
    <property type="match status" value="1"/>
</dbReference>
<protein>
    <recommendedName>
        <fullName evidence="1">Reverse transcriptase zinc-binding domain-containing protein</fullName>
    </recommendedName>
</protein>
<dbReference type="OrthoDB" id="696190at2759"/>
<gene>
    <name evidence="2" type="ORF">BRADI_1g29022v3</name>
</gene>
<reference evidence="2" key="2">
    <citation type="submission" date="2017-06" db="EMBL/GenBank/DDBJ databases">
        <title>WGS assembly of Brachypodium distachyon.</title>
        <authorList>
            <consortium name="The International Brachypodium Initiative"/>
            <person name="Lucas S."/>
            <person name="Harmon-Smith M."/>
            <person name="Lail K."/>
            <person name="Tice H."/>
            <person name="Grimwood J."/>
            <person name="Bruce D."/>
            <person name="Barry K."/>
            <person name="Shu S."/>
            <person name="Lindquist E."/>
            <person name="Wang M."/>
            <person name="Pitluck S."/>
            <person name="Vogel J.P."/>
            <person name="Garvin D.F."/>
            <person name="Mockler T.C."/>
            <person name="Schmutz J."/>
            <person name="Rokhsar D."/>
            <person name="Bevan M.W."/>
        </authorList>
    </citation>
    <scope>NUCLEOTIDE SEQUENCE</scope>
    <source>
        <strain evidence="2">Bd21</strain>
    </source>
</reference>
<dbReference type="InterPro" id="IPR026960">
    <property type="entry name" value="RVT-Znf"/>
</dbReference>
<dbReference type="AlphaFoldDB" id="A0A2K2DLT1"/>
<keyword evidence="4" id="KW-1185">Reference proteome</keyword>
<evidence type="ECO:0000259" key="1">
    <source>
        <dbReference type="Pfam" id="PF13966"/>
    </source>
</evidence>
<dbReference type="InParanoid" id="A0A2K2DLT1"/>
<accession>A0A2K2DLT1</accession>
<dbReference type="Proteomes" id="UP000008810">
    <property type="component" value="Chromosome 1"/>
</dbReference>
<dbReference type="EnsemblPlants" id="PNT75242">
    <property type="protein sequence ID" value="PNT75242"/>
    <property type="gene ID" value="BRADI_1g29022v3"/>
</dbReference>
<dbReference type="Gramene" id="PNT75242">
    <property type="protein sequence ID" value="PNT75242"/>
    <property type="gene ID" value="BRADI_1g29022v3"/>
</dbReference>
<organism evidence="2">
    <name type="scientific">Brachypodium distachyon</name>
    <name type="common">Purple false brome</name>
    <name type="synonym">Trachynia distachya</name>
    <dbReference type="NCBI Taxonomy" id="15368"/>
    <lineage>
        <taxon>Eukaryota</taxon>
        <taxon>Viridiplantae</taxon>
        <taxon>Streptophyta</taxon>
        <taxon>Embryophyta</taxon>
        <taxon>Tracheophyta</taxon>
        <taxon>Spermatophyta</taxon>
        <taxon>Magnoliopsida</taxon>
        <taxon>Liliopsida</taxon>
        <taxon>Poales</taxon>
        <taxon>Poaceae</taxon>
        <taxon>BOP clade</taxon>
        <taxon>Pooideae</taxon>
        <taxon>Stipodae</taxon>
        <taxon>Brachypodieae</taxon>
        <taxon>Brachypodium</taxon>
    </lineage>
</organism>
<evidence type="ECO:0000313" key="2">
    <source>
        <dbReference type="EMBL" id="PNT75242.1"/>
    </source>
</evidence>
<evidence type="ECO:0000313" key="3">
    <source>
        <dbReference type="EnsemblPlants" id="PNT75242"/>
    </source>
</evidence>
<proteinExistence type="predicted"/>
<reference evidence="2 3" key="1">
    <citation type="journal article" date="2010" name="Nature">
        <title>Genome sequencing and analysis of the model grass Brachypodium distachyon.</title>
        <authorList>
            <consortium name="International Brachypodium Initiative"/>
        </authorList>
    </citation>
    <scope>NUCLEOTIDE SEQUENCE [LARGE SCALE GENOMIC DNA]</scope>
    <source>
        <strain evidence="2 3">Bd21</strain>
    </source>
</reference>
<name>A0A2K2DLT1_BRADI</name>
<sequence length="183" mass="21111">MRTVREELDGAWIADVGPDLWGEALQEFFTLWDWTRDLLLDDSVPDSLTWSWSKGDCYTAKSVYLNLFAGRAEDPMAKELTRRGLQHPPRCPLCDQEMETICHLLLGCVVARKVWTSLLSSRGHADWIPEADSRLRDWWTSLPLPCQTRKDFRTAIILVLWTIWRHRNDVVFNGASLAAARIL</sequence>
<feature type="domain" description="Reverse transcriptase zinc-binding" evidence="1">
    <location>
        <begin position="60"/>
        <end position="115"/>
    </location>
</feature>
<dbReference type="EMBL" id="CM000880">
    <property type="protein sequence ID" value="PNT75242.1"/>
    <property type="molecule type" value="Genomic_DNA"/>
</dbReference>